<name>A0A914HGR9_GLORO</name>
<dbReference type="WBParaSite" id="Gr19_v10_g17217.t1">
    <property type="protein sequence ID" value="Gr19_v10_g17217.t1"/>
    <property type="gene ID" value="Gr19_v10_g17217"/>
</dbReference>
<evidence type="ECO:0000313" key="2">
    <source>
        <dbReference type="WBParaSite" id="Gr19_v10_g17217.t1"/>
    </source>
</evidence>
<sequence length="149" mass="17014">MIGLCNIPPGSPLFGVDVFSARPRFDWDKVPSSSICERFEQRSCIKSPRKMLRYLKDGRKVWGERVTHHSQPQSSDQCWKQTLSRFRLIVHTSRELLFARREQQPSPPIHLKPSLLNGWLSAQKCSSKTTSSAKVTLKNVLGKNDDGIH</sequence>
<evidence type="ECO:0000313" key="1">
    <source>
        <dbReference type="Proteomes" id="UP000887572"/>
    </source>
</evidence>
<proteinExistence type="predicted"/>
<dbReference type="Proteomes" id="UP000887572">
    <property type="component" value="Unplaced"/>
</dbReference>
<accession>A0A914HGR9</accession>
<keyword evidence="1" id="KW-1185">Reference proteome</keyword>
<organism evidence="1 2">
    <name type="scientific">Globodera rostochiensis</name>
    <name type="common">Golden nematode worm</name>
    <name type="synonym">Heterodera rostochiensis</name>
    <dbReference type="NCBI Taxonomy" id="31243"/>
    <lineage>
        <taxon>Eukaryota</taxon>
        <taxon>Metazoa</taxon>
        <taxon>Ecdysozoa</taxon>
        <taxon>Nematoda</taxon>
        <taxon>Chromadorea</taxon>
        <taxon>Rhabditida</taxon>
        <taxon>Tylenchina</taxon>
        <taxon>Tylenchomorpha</taxon>
        <taxon>Tylenchoidea</taxon>
        <taxon>Heteroderidae</taxon>
        <taxon>Heteroderinae</taxon>
        <taxon>Globodera</taxon>
    </lineage>
</organism>
<protein>
    <submittedName>
        <fullName evidence="2">Uncharacterized protein</fullName>
    </submittedName>
</protein>
<reference evidence="2" key="1">
    <citation type="submission" date="2022-11" db="UniProtKB">
        <authorList>
            <consortium name="WormBaseParasite"/>
        </authorList>
    </citation>
    <scope>IDENTIFICATION</scope>
</reference>
<dbReference type="AlphaFoldDB" id="A0A914HGR9"/>